<name>A0A8J4CIF7_9CHLO</name>
<proteinExistence type="predicted"/>
<dbReference type="AlphaFoldDB" id="A0A8J4CIF7"/>
<accession>A0A8J4CIF7</accession>
<reference evidence="2" key="1">
    <citation type="journal article" date="2021" name="Proc. Natl. Acad. Sci. U.S.A.">
        <title>Three genomes in the algal genus Volvox reveal the fate of a haploid sex-determining region after a transition to homothallism.</title>
        <authorList>
            <person name="Yamamoto K."/>
            <person name="Hamaji T."/>
            <person name="Kawai-Toyooka H."/>
            <person name="Matsuzaki R."/>
            <person name="Takahashi F."/>
            <person name="Nishimura Y."/>
            <person name="Kawachi M."/>
            <person name="Noguchi H."/>
            <person name="Minakuchi Y."/>
            <person name="Umen J.G."/>
            <person name="Toyoda A."/>
            <person name="Nozaki H."/>
        </authorList>
    </citation>
    <scope>NUCLEOTIDE SEQUENCE</scope>
    <source>
        <strain evidence="2">NIES-3786</strain>
    </source>
</reference>
<dbReference type="Pfam" id="PF22633">
    <property type="entry name" value="F5_F8_type_C_2"/>
    <property type="match status" value="1"/>
</dbReference>
<dbReference type="PROSITE" id="PS50022">
    <property type="entry name" value="FA58C_3"/>
    <property type="match status" value="1"/>
</dbReference>
<dbReference type="EMBL" id="BNCP01000017">
    <property type="protein sequence ID" value="GIL80220.1"/>
    <property type="molecule type" value="Genomic_DNA"/>
</dbReference>
<dbReference type="OrthoDB" id="550804at2759"/>
<evidence type="ECO:0000313" key="2">
    <source>
        <dbReference type="EMBL" id="GIL80220.1"/>
    </source>
</evidence>
<dbReference type="PANTHER" id="PTHR45713">
    <property type="entry name" value="FTP DOMAIN-CONTAINING PROTEIN"/>
    <property type="match status" value="1"/>
</dbReference>
<keyword evidence="3" id="KW-1185">Reference proteome</keyword>
<sequence>MVRAGNLAVGKSAFSSGGYYPASWAVDGNITTIASTYPDESNRWLSIDLGASYDISRIVLWNDDTGTCCYDELLSSEIRVGPYSITSQNDVNSYINKNTLVRLLTSSSIGNGAGQSYSIDVYPPVRGRWITIKGSGYYGNSEFLYVLLFLSLFYEQQACYIFTGARSECYICKIDAYRITEFEWHVAAALGYCQALNYKMSYSAAGWTSNKGDHLCILAKSRGQHVACAKDRICSRNRHGGGKHHIKDVNS</sequence>
<dbReference type="InterPro" id="IPR051941">
    <property type="entry name" value="BG_Antigen-Binding_Lectin"/>
</dbReference>
<organism evidence="2 3">
    <name type="scientific">Volvox reticuliferus</name>
    <dbReference type="NCBI Taxonomy" id="1737510"/>
    <lineage>
        <taxon>Eukaryota</taxon>
        <taxon>Viridiplantae</taxon>
        <taxon>Chlorophyta</taxon>
        <taxon>core chlorophytes</taxon>
        <taxon>Chlorophyceae</taxon>
        <taxon>CS clade</taxon>
        <taxon>Chlamydomonadales</taxon>
        <taxon>Volvocaceae</taxon>
        <taxon>Volvox</taxon>
    </lineage>
</organism>
<comment type="caution">
    <text evidence="2">The sequence shown here is derived from an EMBL/GenBank/DDBJ whole genome shotgun (WGS) entry which is preliminary data.</text>
</comment>
<dbReference type="SUPFAM" id="SSF49785">
    <property type="entry name" value="Galactose-binding domain-like"/>
    <property type="match status" value="1"/>
</dbReference>
<dbReference type="PANTHER" id="PTHR45713:SF15">
    <property type="entry name" value="F5_8 TYPE C DOMAIN-CONTAINING PROTEIN"/>
    <property type="match status" value="1"/>
</dbReference>
<evidence type="ECO:0000259" key="1">
    <source>
        <dbReference type="PROSITE" id="PS50022"/>
    </source>
</evidence>
<gene>
    <name evidence="2" type="ORF">Vretifemale_9394</name>
</gene>
<dbReference type="Proteomes" id="UP000747110">
    <property type="component" value="Unassembled WGS sequence"/>
</dbReference>
<dbReference type="InterPro" id="IPR000421">
    <property type="entry name" value="FA58C"/>
</dbReference>
<feature type="domain" description="F5/8 type C" evidence="1">
    <location>
        <begin position="1"/>
        <end position="151"/>
    </location>
</feature>
<evidence type="ECO:0000313" key="3">
    <source>
        <dbReference type="Proteomes" id="UP000747110"/>
    </source>
</evidence>
<dbReference type="Gene3D" id="2.60.120.260">
    <property type="entry name" value="Galactose-binding domain-like"/>
    <property type="match status" value="1"/>
</dbReference>
<protein>
    <recommendedName>
        <fullName evidence="1">F5/8 type C domain-containing protein</fullName>
    </recommendedName>
</protein>
<dbReference type="InterPro" id="IPR008979">
    <property type="entry name" value="Galactose-bd-like_sf"/>
</dbReference>